<protein>
    <submittedName>
        <fullName evidence="2">Uncharacterized protein</fullName>
    </submittedName>
</protein>
<organism evidence="2 3">
    <name type="scientific">Actinomadura fibrosa</name>
    <dbReference type="NCBI Taxonomy" id="111802"/>
    <lineage>
        <taxon>Bacteria</taxon>
        <taxon>Bacillati</taxon>
        <taxon>Actinomycetota</taxon>
        <taxon>Actinomycetes</taxon>
        <taxon>Streptosporangiales</taxon>
        <taxon>Thermomonosporaceae</taxon>
        <taxon>Actinomadura</taxon>
    </lineage>
</organism>
<evidence type="ECO:0000313" key="2">
    <source>
        <dbReference type="EMBL" id="MFD0689134.1"/>
    </source>
</evidence>
<evidence type="ECO:0000256" key="1">
    <source>
        <dbReference type="ARBA" id="ARBA00022801"/>
    </source>
</evidence>
<keyword evidence="1" id="KW-0378">Hydrolase</keyword>
<evidence type="ECO:0000313" key="3">
    <source>
        <dbReference type="Proteomes" id="UP001597063"/>
    </source>
</evidence>
<keyword evidence="3" id="KW-1185">Reference proteome</keyword>
<proteinExistence type="predicted"/>
<sequence>MEAARKARTAVVFAWSSWSGNLSTPLPEGQGQLVAEVAAIDPNTIVVLNQPFAMPVARQGQRRARHVVPR</sequence>
<reference evidence="3" key="1">
    <citation type="journal article" date="2019" name="Int. J. Syst. Evol. Microbiol.">
        <title>The Global Catalogue of Microorganisms (GCM) 10K type strain sequencing project: providing services to taxonomists for standard genome sequencing and annotation.</title>
        <authorList>
            <consortium name="The Broad Institute Genomics Platform"/>
            <consortium name="The Broad Institute Genome Sequencing Center for Infectious Disease"/>
            <person name="Wu L."/>
            <person name="Ma J."/>
        </authorList>
    </citation>
    <scope>NUCLEOTIDE SEQUENCE [LARGE SCALE GENOMIC DNA]</scope>
    <source>
        <strain evidence="3">JCM 9371</strain>
    </source>
</reference>
<gene>
    <name evidence="2" type="ORF">ACFQZM_31920</name>
</gene>
<accession>A0ABW2XUL8</accession>
<dbReference type="EMBL" id="JBHTGP010000016">
    <property type="protein sequence ID" value="MFD0689134.1"/>
    <property type="molecule type" value="Genomic_DNA"/>
</dbReference>
<dbReference type="RefSeq" id="WP_165502843.1">
    <property type="nucleotide sequence ID" value="NZ_CAACUY010000034.1"/>
</dbReference>
<comment type="caution">
    <text evidence="2">The sequence shown here is derived from an EMBL/GenBank/DDBJ whole genome shotgun (WGS) entry which is preliminary data.</text>
</comment>
<dbReference type="InterPro" id="IPR036881">
    <property type="entry name" value="Glyco_hydro_3_C_sf"/>
</dbReference>
<dbReference type="Gene3D" id="3.40.50.1700">
    <property type="entry name" value="Glycoside hydrolase family 3 C-terminal domain"/>
    <property type="match status" value="1"/>
</dbReference>
<name>A0ABW2XUL8_9ACTN</name>
<dbReference type="Proteomes" id="UP001597063">
    <property type="component" value="Unassembled WGS sequence"/>
</dbReference>